<protein>
    <recommendedName>
        <fullName evidence="3">DUF433 domain-containing protein</fullName>
    </recommendedName>
</protein>
<dbReference type="RefSeq" id="WP_188914681.1">
    <property type="nucleotide sequence ID" value="NZ_BMMF01000011.1"/>
</dbReference>
<dbReference type="SUPFAM" id="SSF46689">
    <property type="entry name" value="Homeodomain-like"/>
    <property type="match status" value="1"/>
</dbReference>
<dbReference type="Pfam" id="PF04255">
    <property type="entry name" value="DUF433"/>
    <property type="match status" value="1"/>
</dbReference>
<evidence type="ECO:0000313" key="1">
    <source>
        <dbReference type="EMBL" id="GGK46096.1"/>
    </source>
</evidence>
<dbReference type="InterPro" id="IPR007367">
    <property type="entry name" value="DUF433"/>
</dbReference>
<gene>
    <name evidence="1" type="ORF">GCM10011322_36480</name>
</gene>
<comment type="caution">
    <text evidence="1">The sequence shown here is derived from an EMBL/GenBank/DDBJ whole genome shotgun (WGS) entry which is preliminary data.</text>
</comment>
<sequence length="54" mass="5941">MQAGAPTFRGTRVLVRPVAAALARGVDREKLKEDYRLSDEQLSAALVYVAARPR</sequence>
<evidence type="ECO:0008006" key="3">
    <source>
        <dbReference type="Google" id="ProtNLM"/>
    </source>
</evidence>
<dbReference type="InterPro" id="IPR036388">
    <property type="entry name" value="WH-like_DNA-bd_sf"/>
</dbReference>
<name>A0A917V7F0_9HYPH</name>
<dbReference type="InterPro" id="IPR009057">
    <property type="entry name" value="Homeodomain-like_sf"/>
</dbReference>
<proteinExistence type="predicted"/>
<keyword evidence="2" id="KW-1185">Reference proteome</keyword>
<dbReference type="Proteomes" id="UP000600449">
    <property type="component" value="Unassembled WGS sequence"/>
</dbReference>
<dbReference type="AlphaFoldDB" id="A0A917V7F0"/>
<dbReference type="Gene3D" id="1.10.10.10">
    <property type="entry name" value="Winged helix-like DNA-binding domain superfamily/Winged helix DNA-binding domain"/>
    <property type="match status" value="1"/>
</dbReference>
<accession>A0A917V7F0</accession>
<evidence type="ECO:0000313" key="2">
    <source>
        <dbReference type="Proteomes" id="UP000600449"/>
    </source>
</evidence>
<dbReference type="EMBL" id="BMMF01000011">
    <property type="protein sequence ID" value="GGK46096.1"/>
    <property type="molecule type" value="Genomic_DNA"/>
</dbReference>
<reference evidence="1 2" key="1">
    <citation type="journal article" date="2014" name="Int. J. Syst. Evol. Microbiol.">
        <title>Complete genome sequence of Corynebacterium casei LMG S-19264T (=DSM 44701T), isolated from a smear-ripened cheese.</title>
        <authorList>
            <consortium name="US DOE Joint Genome Institute (JGI-PGF)"/>
            <person name="Walter F."/>
            <person name="Albersmeier A."/>
            <person name="Kalinowski J."/>
            <person name="Ruckert C."/>
        </authorList>
    </citation>
    <scope>NUCLEOTIDE SEQUENCE [LARGE SCALE GENOMIC DNA]</scope>
    <source>
        <strain evidence="1 2">CGMCC 1.9161</strain>
    </source>
</reference>
<organism evidence="1 2">
    <name type="scientific">Salinarimonas ramus</name>
    <dbReference type="NCBI Taxonomy" id="690164"/>
    <lineage>
        <taxon>Bacteria</taxon>
        <taxon>Pseudomonadati</taxon>
        <taxon>Pseudomonadota</taxon>
        <taxon>Alphaproteobacteria</taxon>
        <taxon>Hyphomicrobiales</taxon>
        <taxon>Salinarimonadaceae</taxon>
        <taxon>Salinarimonas</taxon>
    </lineage>
</organism>